<organism evidence="1 2">
    <name type="scientific">Neophaeococcomyces mojaviensis</name>
    <dbReference type="NCBI Taxonomy" id="3383035"/>
    <lineage>
        <taxon>Eukaryota</taxon>
        <taxon>Fungi</taxon>
        <taxon>Dikarya</taxon>
        <taxon>Ascomycota</taxon>
        <taxon>Pezizomycotina</taxon>
        <taxon>Eurotiomycetes</taxon>
        <taxon>Chaetothyriomycetidae</taxon>
        <taxon>Chaetothyriales</taxon>
        <taxon>Chaetothyriales incertae sedis</taxon>
        <taxon>Neophaeococcomyces</taxon>
    </lineage>
</organism>
<dbReference type="EMBL" id="JAPDRQ010000121">
    <property type="protein sequence ID" value="KAJ9654437.1"/>
    <property type="molecule type" value="Genomic_DNA"/>
</dbReference>
<proteinExistence type="predicted"/>
<evidence type="ECO:0000313" key="1">
    <source>
        <dbReference type="EMBL" id="KAJ9654437.1"/>
    </source>
</evidence>
<gene>
    <name evidence="1" type="ORF">H2198_006517</name>
</gene>
<comment type="caution">
    <text evidence="1">The sequence shown here is derived from an EMBL/GenBank/DDBJ whole genome shotgun (WGS) entry which is preliminary data.</text>
</comment>
<protein>
    <submittedName>
        <fullName evidence="1">Uncharacterized protein</fullName>
    </submittedName>
</protein>
<reference evidence="1" key="1">
    <citation type="submission" date="2022-10" db="EMBL/GenBank/DDBJ databases">
        <title>Culturing micro-colonial fungi from biological soil crusts in the Mojave desert and describing Neophaeococcomyces mojavensis, and introducing the new genera and species Taxawa tesnikishii.</title>
        <authorList>
            <person name="Kurbessoian T."/>
            <person name="Stajich J.E."/>
        </authorList>
    </citation>
    <scope>NUCLEOTIDE SEQUENCE</scope>
    <source>
        <strain evidence="1">JES_112</strain>
    </source>
</reference>
<sequence>MDLQQHDRSLIYVIGAGKGTLCSMLASRWGWAHISVGHELRRYTQQCDQEDDTISQSVRSATLVPVRQLAEVLARRMQSLWDEGHVSFIIDGFPRHESQISYIQDTIGVPNQVVLLDCAKDIAKERVLRRNDTTRTENEEIFERRFAEYCTNNPDIIARFEAEGKLTRVDTKYAEEVSFAHLLAALEGPDSVLGKDRTEASP</sequence>
<evidence type="ECO:0000313" key="2">
    <source>
        <dbReference type="Proteomes" id="UP001172386"/>
    </source>
</evidence>
<name>A0ACC3A2V5_9EURO</name>
<keyword evidence="2" id="KW-1185">Reference proteome</keyword>
<dbReference type="Proteomes" id="UP001172386">
    <property type="component" value="Unassembled WGS sequence"/>
</dbReference>
<accession>A0ACC3A2V5</accession>